<feature type="domain" description="Methyltransferase" evidence="2">
    <location>
        <begin position="52"/>
        <end position="109"/>
    </location>
</feature>
<feature type="region of interest" description="Disordered" evidence="1">
    <location>
        <begin position="1"/>
        <end position="23"/>
    </location>
</feature>
<protein>
    <recommendedName>
        <fullName evidence="2">Methyltransferase domain-containing protein</fullName>
    </recommendedName>
</protein>
<evidence type="ECO:0000313" key="3">
    <source>
        <dbReference type="EMBL" id="GAA2195341.1"/>
    </source>
</evidence>
<reference evidence="4" key="1">
    <citation type="journal article" date="2019" name="Int. J. Syst. Evol. Microbiol.">
        <title>The Global Catalogue of Microorganisms (GCM) 10K type strain sequencing project: providing services to taxonomists for standard genome sequencing and annotation.</title>
        <authorList>
            <consortium name="The Broad Institute Genomics Platform"/>
            <consortium name="The Broad Institute Genome Sequencing Center for Infectious Disease"/>
            <person name="Wu L."/>
            <person name="Ma J."/>
        </authorList>
    </citation>
    <scope>NUCLEOTIDE SEQUENCE [LARGE SCALE GENOMIC DNA]</scope>
    <source>
        <strain evidence="4">JCM 14924</strain>
    </source>
</reference>
<dbReference type="InterPro" id="IPR029063">
    <property type="entry name" value="SAM-dependent_MTases_sf"/>
</dbReference>
<keyword evidence="4" id="KW-1185">Reference proteome</keyword>
<dbReference type="Gene3D" id="3.40.50.150">
    <property type="entry name" value="Vaccinia Virus protein VP39"/>
    <property type="match status" value="1"/>
</dbReference>
<dbReference type="EMBL" id="BAAAOQ010000007">
    <property type="protein sequence ID" value="GAA2195341.1"/>
    <property type="molecule type" value="Genomic_DNA"/>
</dbReference>
<evidence type="ECO:0000259" key="2">
    <source>
        <dbReference type="Pfam" id="PF13649"/>
    </source>
</evidence>
<accession>A0ABN3BFG3</accession>
<proteinExistence type="predicted"/>
<dbReference type="Proteomes" id="UP001501391">
    <property type="component" value="Unassembled WGS sequence"/>
</dbReference>
<gene>
    <name evidence="3" type="ORF">GCM10009787_25080</name>
</gene>
<dbReference type="SUPFAM" id="SSF53335">
    <property type="entry name" value="S-adenosyl-L-methionine-dependent methyltransferases"/>
    <property type="match status" value="1"/>
</dbReference>
<evidence type="ECO:0000313" key="4">
    <source>
        <dbReference type="Proteomes" id="UP001501391"/>
    </source>
</evidence>
<name>A0ABN3BFG3_9ACTN</name>
<organism evidence="3 4">
    <name type="scientific">Streptomyces bangladeshensis</name>
    <dbReference type="NCBI Taxonomy" id="295352"/>
    <lineage>
        <taxon>Bacteria</taxon>
        <taxon>Bacillati</taxon>
        <taxon>Actinomycetota</taxon>
        <taxon>Actinomycetes</taxon>
        <taxon>Kitasatosporales</taxon>
        <taxon>Streptomycetaceae</taxon>
        <taxon>Streptomyces</taxon>
    </lineage>
</organism>
<comment type="caution">
    <text evidence="3">The sequence shown here is derived from an EMBL/GenBank/DDBJ whole genome shotgun (WGS) entry which is preliminary data.</text>
</comment>
<sequence length="308" mass="31725">MPSVSRVDAYTHLTPGDLKPPGEPEVFFEPADTEIGVWVAADLLPPGGGGTVLDLGSGSGAAAAAIARAGAARVHGVDNGRQTLRWAERHYASADGRVSFALGDYSVLSPRELLATAPGELPRPLVVTSNPAYVPLPGAAARTHPSISGGADGLKWAGSIIGHACTLGADLGLTIGSYSTPRRAAALLAEAGYRIAAVTLCPLPFGAFTRAHPERVLALEERGEAVLWRSGPDPLAYFVVGLACRRADAAGQPDGGQPGGGKELLDLLHTAARSATTRLESLDAPGAAPPPWPVRVLDLPPAAARHHW</sequence>
<dbReference type="InterPro" id="IPR041698">
    <property type="entry name" value="Methyltransf_25"/>
</dbReference>
<evidence type="ECO:0000256" key="1">
    <source>
        <dbReference type="SAM" id="MobiDB-lite"/>
    </source>
</evidence>
<dbReference type="RefSeq" id="WP_346162674.1">
    <property type="nucleotide sequence ID" value="NZ_BAAAOQ010000007.1"/>
</dbReference>
<dbReference type="Pfam" id="PF13649">
    <property type="entry name" value="Methyltransf_25"/>
    <property type="match status" value="1"/>
</dbReference>